<dbReference type="PANTHER" id="PTHR47554">
    <property type="entry name" value="SORTING NEXIN MVP1"/>
    <property type="match status" value="1"/>
</dbReference>
<evidence type="ECO:0000256" key="11">
    <source>
        <dbReference type="SAM" id="MobiDB-lite"/>
    </source>
</evidence>
<comment type="caution">
    <text evidence="13">The sequence shown here is derived from an EMBL/GenBank/DDBJ whole genome shotgun (WGS) entry which is preliminary data.</text>
</comment>
<feature type="compositionally biased region" description="Pro residues" evidence="11">
    <location>
        <begin position="760"/>
        <end position="771"/>
    </location>
</feature>
<dbReference type="SUPFAM" id="SSF64268">
    <property type="entry name" value="PX domain"/>
    <property type="match status" value="1"/>
</dbReference>
<keyword evidence="7" id="KW-0963">Cytoplasm</keyword>
<evidence type="ECO:0000256" key="10">
    <source>
        <dbReference type="RuleBase" id="RU003814"/>
    </source>
</evidence>
<feature type="compositionally biased region" description="Polar residues" evidence="11">
    <location>
        <begin position="1086"/>
        <end position="1096"/>
    </location>
</feature>
<feature type="compositionally biased region" description="Low complexity" evidence="11">
    <location>
        <begin position="244"/>
        <end position="255"/>
    </location>
</feature>
<dbReference type="CDD" id="cd07597">
    <property type="entry name" value="BAR_SNX8"/>
    <property type="match status" value="1"/>
</dbReference>
<feature type="compositionally biased region" description="Low complexity" evidence="11">
    <location>
        <begin position="1195"/>
        <end position="1206"/>
    </location>
</feature>
<evidence type="ECO:0000256" key="4">
    <source>
        <dbReference type="ARBA" id="ARBA00010883"/>
    </source>
</evidence>
<comment type="similarity">
    <text evidence="3 10">Belongs to the eIF-2B alpha/beta/delta subunits family.</text>
</comment>
<dbReference type="CDD" id="cd06866">
    <property type="entry name" value="PX_SNX8_Mvp1p_like"/>
    <property type="match status" value="1"/>
</dbReference>
<feature type="compositionally biased region" description="Polar residues" evidence="11">
    <location>
        <begin position="1260"/>
        <end position="1275"/>
    </location>
</feature>
<name>A0AAN8RVR0_9PEZI</name>
<evidence type="ECO:0000256" key="6">
    <source>
        <dbReference type="ARBA" id="ARBA00022448"/>
    </source>
</evidence>
<feature type="compositionally biased region" description="Basic and acidic residues" evidence="11">
    <location>
        <begin position="1225"/>
        <end position="1256"/>
    </location>
</feature>
<feature type="compositionally biased region" description="Pro residues" evidence="11">
    <location>
        <begin position="182"/>
        <end position="195"/>
    </location>
</feature>
<feature type="region of interest" description="Disordered" evidence="11">
    <location>
        <begin position="754"/>
        <end position="834"/>
    </location>
</feature>
<reference evidence="13 14" key="1">
    <citation type="submission" date="2019-10" db="EMBL/GenBank/DDBJ databases">
        <authorList>
            <person name="Palmer J.M."/>
        </authorList>
    </citation>
    <scope>NUCLEOTIDE SEQUENCE [LARGE SCALE GENOMIC DNA]</scope>
    <source>
        <strain evidence="13 14">TWF506</strain>
    </source>
</reference>
<dbReference type="Pfam" id="PF01008">
    <property type="entry name" value="IF-2B"/>
    <property type="match status" value="1"/>
</dbReference>
<keyword evidence="8" id="KW-0653">Protein transport</keyword>
<proteinExistence type="inferred from homology"/>
<dbReference type="InterPro" id="IPR035704">
    <property type="entry name" value="SNX8/Mvp1_PX"/>
</dbReference>
<feature type="region of interest" description="Disordered" evidence="11">
    <location>
        <begin position="1184"/>
        <end position="1308"/>
    </location>
</feature>
<dbReference type="InterPro" id="IPR037171">
    <property type="entry name" value="NagB/RpiA_transferase-like"/>
</dbReference>
<keyword evidence="14" id="KW-1185">Reference proteome</keyword>
<evidence type="ECO:0000256" key="3">
    <source>
        <dbReference type="ARBA" id="ARBA00007251"/>
    </source>
</evidence>
<evidence type="ECO:0000256" key="1">
    <source>
        <dbReference type="ARBA" id="ARBA00004287"/>
    </source>
</evidence>
<feature type="compositionally biased region" description="Polar residues" evidence="11">
    <location>
        <begin position="1"/>
        <end position="19"/>
    </location>
</feature>
<feature type="compositionally biased region" description="Low complexity" evidence="11">
    <location>
        <begin position="29"/>
        <end position="50"/>
    </location>
</feature>
<feature type="compositionally biased region" description="Low complexity" evidence="11">
    <location>
        <begin position="1071"/>
        <end position="1085"/>
    </location>
</feature>
<evidence type="ECO:0000259" key="12">
    <source>
        <dbReference type="PROSITE" id="PS50195"/>
    </source>
</evidence>
<evidence type="ECO:0000256" key="2">
    <source>
        <dbReference type="ARBA" id="ARBA00004496"/>
    </source>
</evidence>
<feature type="region of interest" description="Disordered" evidence="11">
    <location>
        <begin position="926"/>
        <end position="949"/>
    </location>
</feature>
<evidence type="ECO:0000256" key="9">
    <source>
        <dbReference type="ARBA" id="ARBA00023136"/>
    </source>
</evidence>
<keyword evidence="9" id="KW-0472">Membrane</keyword>
<feature type="compositionally biased region" description="Pro residues" evidence="11">
    <location>
        <begin position="800"/>
        <end position="812"/>
    </location>
</feature>
<feature type="compositionally biased region" description="Low complexity" evidence="11">
    <location>
        <begin position="772"/>
        <end position="793"/>
    </location>
</feature>
<dbReference type="GO" id="GO:0016020">
    <property type="term" value="C:membrane"/>
    <property type="evidence" value="ECO:0007669"/>
    <property type="project" value="UniProtKB-SubCell"/>
</dbReference>
<dbReference type="GO" id="GO:0032266">
    <property type="term" value="F:phosphatidylinositol-3-phosphate binding"/>
    <property type="evidence" value="ECO:0007669"/>
    <property type="project" value="TreeGrafter"/>
</dbReference>
<feature type="region of interest" description="Disordered" evidence="11">
    <location>
        <begin position="1"/>
        <end position="72"/>
    </location>
</feature>
<sequence>MSLFGSSPTDASPVRSRNNLFDDDDDGHASGSNNNINSNAGGPRSSLFDDGLGGGSPWSMPTPRNKRSESNSEMIRNVMRGATVPEEYIDLFDEILSATGAVTVGAMERLLGESQVKTSDWDRILDLIAGRNRDDGTVVNREAFNVFLALVALAEDGDEYLGFDAVDDRKRNLPIPTIAPTKPVPPPLEQPPRQPSPSFQDRPIQTPPSPPVMSHSAPTQEDPWGSPELHEGHNHGPVNKTNGATPPATYPDAPDVGSLEAPSLPPSRPSYTPAITEADDLQASLRLPRQPTMTNAWGPPPQAQPGGFGAPPGFGGPQGFGPQPSGFGDPNDNGSVAGSSLRPTFGSIRGATSAGGNRVEENVTVTALPDKEGMFMFQHRNYQVASARRGSRVVRRYSDFVWLLECLQKRYPFRQLPLMPPKRLAVNGHYLSADTAFIERRRRGLARFANALVRHPVLKEETLVVMFLTVPTELAVWRKQATISVQEEFVDKPLPPHLEESLPADLEHTFETVRSGIRRSSETYIGLCNLLERIEKRHEGVAADYRRFSQALESLTDASEATYKMDTSEVAPLNDGLVAVAKHLNTAQSIMEDEIKAWDIGVLEDLKRHRDALVSMRELFERKDKYAGDNIPYLEKRIRTTEEKLKVTRLKPKEQVKDGEIEKMEASIVADRESIVRQKARGVLIKECVRDELIYFQGSQYHVSRQNETSTMRFGQWVTKRLGGCVPASRSWRRKKKPTNDNTAQNVEFRLTRRWIFVRPTPPPPQPPPRPTTSSSTSSSASSSASSALSTDPLTGPVFVEPPPSSSPPPSPRSCNFPTREVTKLRKSKSTASIPKQVIRKLSVTPPRAVVPVVAAVAAVAAPAEEEDEGEEIHEREEEVEEREEEEKEEEEEPVRRRFFEVVDPSQYDRIRERVADHLPEATVVYEHGRLGEKEEEEEEVERRVDEDPVRPAIVQQAAGESSFYLPQSTVTSVIAQSAAAEEEEEEEQEEEKEEEIAVKPVIVPSATIEQKEEENEEEEKGETVVVIDKQEEESSAALLLSSLPLSLSQQRRPKSPQPSTPTSKKHKNATKAIKTTTITTNTITQLPTPSASASEQENDSDNDSGFTPTPPDVVDESAELARFKAISGWYLKEEEDQDIPGPGSLVISTYPYPRSTPILSENHRLCQPKASILKPFAPPLIHPDMTTLPDSTKPGDVAVGAAPPAKGKKGPADNKVAGGQASSGEKKLTGKELKEAKKAEKQARRAADKAQRGDVPDAQTASSGGTPTKQTQALTSPGTPKSTQQQQGQKGKQQQTAPSVDGDAKTVVEREEKRIPLFEHLREHKPPIDLGTINRDVHPSIIRLSMKLRNYEIIGSTARCLYMLLAFKEVIKDYYTPEGIALSRNLTQHLNLQISQIAIGRKLSMSQGNAIRWLKTIVSRIPPEIPDEEAKKDLVASINTYMKERVIVAQDVIANVAADKISNGDVILTYAKSTCVRRVLLRALSDGKKFTVIVIDSRPYFEGRGMSRDLTRAGIPVKYTTLHALDHVMKSVNKVFLGAHAVYGNGACYSRVGTSAVAMTAAEYGKPVMVCCEGLKLSEKIILDAITTNELGPPEALIGDDSPLQNHAEIPNLHILNILYDITPPKFITAVITETGFTPPFGIPSVFRLLAEREGTVGAS</sequence>
<dbReference type="SMART" id="SM00312">
    <property type="entry name" value="PX"/>
    <property type="match status" value="1"/>
</dbReference>
<dbReference type="Gene3D" id="3.40.50.10470">
    <property type="entry name" value="Translation initiation factor eif-2b, domain 2"/>
    <property type="match status" value="1"/>
</dbReference>
<evidence type="ECO:0000313" key="14">
    <source>
        <dbReference type="Proteomes" id="UP001307849"/>
    </source>
</evidence>
<feature type="compositionally biased region" description="Low complexity" evidence="11">
    <location>
        <begin position="1276"/>
        <end position="1297"/>
    </location>
</feature>
<dbReference type="InterPro" id="IPR045734">
    <property type="entry name" value="Snx8_BAR_dom"/>
</dbReference>
<dbReference type="FunFam" id="3.30.1520.10:FF:000037">
    <property type="entry name" value="Sorting nexin mvp-1"/>
    <property type="match status" value="1"/>
</dbReference>
<feature type="region of interest" description="Disordered" evidence="11">
    <location>
        <begin position="174"/>
        <end position="274"/>
    </location>
</feature>
<dbReference type="PROSITE" id="PS50195">
    <property type="entry name" value="PX"/>
    <property type="match status" value="1"/>
</dbReference>
<dbReference type="InterPro" id="IPR042529">
    <property type="entry name" value="IF_2B-like_C"/>
</dbReference>
<keyword evidence="6" id="KW-0813">Transport</keyword>
<evidence type="ECO:0000313" key="13">
    <source>
        <dbReference type="EMBL" id="KAK6508203.1"/>
    </source>
</evidence>
<protein>
    <recommendedName>
        <fullName evidence="5">Sorting nexin MVP1</fullName>
    </recommendedName>
</protein>
<dbReference type="InterPro" id="IPR028662">
    <property type="entry name" value="SNX8/Mvp1"/>
</dbReference>
<feature type="region of interest" description="Disordered" evidence="11">
    <location>
        <begin position="975"/>
        <end position="1118"/>
    </location>
</feature>
<dbReference type="InterPro" id="IPR036871">
    <property type="entry name" value="PX_dom_sf"/>
</dbReference>
<dbReference type="Gene3D" id="3.30.1520.10">
    <property type="entry name" value="Phox-like domain"/>
    <property type="match status" value="1"/>
</dbReference>
<dbReference type="Proteomes" id="UP001307849">
    <property type="component" value="Unassembled WGS sequence"/>
</dbReference>
<dbReference type="GO" id="GO:0005768">
    <property type="term" value="C:endosome"/>
    <property type="evidence" value="ECO:0007669"/>
    <property type="project" value="TreeGrafter"/>
</dbReference>
<comment type="similarity">
    <text evidence="4">Belongs to the sorting nexin family.</text>
</comment>
<organism evidence="13 14">
    <name type="scientific">Arthrobotrys conoides</name>
    <dbReference type="NCBI Taxonomy" id="74498"/>
    <lineage>
        <taxon>Eukaryota</taxon>
        <taxon>Fungi</taxon>
        <taxon>Dikarya</taxon>
        <taxon>Ascomycota</taxon>
        <taxon>Pezizomycotina</taxon>
        <taxon>Orbiliomycetes</taxon>
        <taxon>Orbiliales</taxon>
        <taxon>Orbiliaceae</taxon>
        <taxon>Arthrobotrys</taxon>
    </lineage>
</organism>
<feature type="domain" description="PX" evidence="12">
    <location>
        <begin position="360"/>
        <end position="474"/>
    </location>
</feature>
<dbReference type="InterPro" id="IPR001683">
    <property type="entry name" value="PX_dom"/>
</dbReference>
<evidence type="ECO:0000256" key="8">
    <source>
        <dbReference type="ARBA" id="ARBA00022927"/>
    </source>
</evidence>
<comment type="subcellular location">
    <subcellularLocation>
        <location evidence="2">Cytoplasm</location>
    </subcellularLocation>
    <subcellularLocation>
        <location evidence="1">Membrane</location>
        <topology evidence="1">Peripheral membrane protein</topology>
        <orientation evidence="1">Cytoplasmic side</orientation>
    </subcellularLocation>
</comment>
<feature type="compositionally biased region" description="Gly residues" evidence="11">
    <location>
        <begin position="306"/>
        <end position="319"/>
    </location>
</feature>
<dbReference type="SUPFAM" id="SSF100950">
    <property type="entry name" value="NagB/RpiA/CoA transferase-like"/>
    <property type="match status" value="1"/>
</dbReference>
<dbReference type="Pfam" id="PF19566">
    <property type="entry name" value="Snx8_BAR_dom"/>
    <property type="match status" value="1"/>
</dbReference>
<dbReference type="GO" id="GO:0005829">
    <property type="term" value="C:cytosol"/>
    <property type="evidence" value="ECO:0007669"/>
    <property type="project" value="GOC"/>
</dbReference>
<dbReference type="InterPro" id="IPR000649">
    <property type="entry name" value="IF-2B-related"/>
</dbReference>
<feature type="region of interest" description="Disordered" evidence="11">
    <location>
        <begin position="862"/>
        <end position="895"/>
    </location>
</feature>
<gene>
    <name evidence="13" type="primary">MVP1</name>
    <name evidence="13" type="ORF">TWF506_010303</name>
</gene>
<dbReference type="PANTHER" id="PTHR47554:SF1">
    <property type="entry name" value="SORTING NEXIN MVP1"/>
    <property type="match status" value="1"/>
</dbReference>
<evidence type="ECO:0000256" key="5">
    <source>
        <dbReference type="ARBA" id="ARBA00014268"/>
    </source>
</evidence>
<feature type="compositionally biased region" description="Acidic residues" evidence="11">
    <location>
        <begin position="864"/>
        <end position="893"/>
    </location>
</feature>
<feature type="compositionally biased region" description="Polar residues" evidence="11">
    <location>
        <begin position="332"/>
        <end position="342"/>
    </location>
</feature>
<feature type="region of interest" description="Disordered" evidence="11">
    <location>
        <begin position="290"/>
        <end position="356"/>
    </location>
</feature>
<feature type="compositionally biased region" description="Acidic residues" evidence="11">
    <location>
        <begin position="981"/>
        <end position="995"/>
    </location>
</feature>
<dbReference type="Pfam" id="PF00787">
    <property type="entry name" value="PX"/>
    <property type="match status" value="1"/>
</dbReference>
<feature type="compositionally biased region" description="Low complexity" evidence="11">
    <location>
        <begin position="1036"/>
        <end position="1051"/>
    </location>
</feature>
<accession>A0AAN8RVR0</accession>
<dbReference type="EMBL" id="JAVHJM010000008">
    <property type="protein sequence ID" value="KAK6508203.1"/>
    <property type="molecule type" value="Genomic_DNA"/>
</dbReference>
<dbReference type="GO" id="GO:0006623">
    <property type="term" value="P:protein targeting to vacuole"/>
    <property type="evidence" value="ECO:0007669"/>
    <property type="project" value="TreeGrafter"/>
</dbReference>
<evidence type="ECO:0000256" key="7">
    <source>
        <dbReference type="ARBA" id="ARBA00022490"/>
    </source>
</evidence>
<feature type="compositionally biased region" description="Acidic residues" evidence="11">
    <location>
        <begin position="1012"/>
        <end position="1021"/>
    </location>
</feature>
<dbReference type="GO" id="GO:0042147">
    <property type="term" value="P:retrograde transport, endosome to Golgi"/>
    <property type="evidence" value="ECO:0007669"/>
    <property type="project" value="InterPro"/>
</dbReference>